<reference evidence="1" key="4">
    <citation type="submission" date="2025-09" db="UniProtKB">
        <authorList>
            <consortium name="Ensembl"/>
        </authorList>
    </citation>
    <scope>IDENTIFICATION</scope>
</reference>
<evidence type="ECO:0000313" key="2">
    <source>
        <dbReference type="Proteomes" id="UP000008144"/>
    </source>
</evidence>
<accession>H2Y175</accession>
<organism evidence="1 2">
    <name type="scientific">Ciona intestinalis</name>
    <name type="common">Transparent sea squirt</name>
    <name type="synonym">Ascidia intestinalis</name>
    <dbReference type="NCBI Taxonomy" id="7719"/>
    <lineage>
        <taxon>Eukaryota</taxon>
        <taxon>Metazoa</taxon>
        <taxon>Chordata</taxon>
        <taxon>Tunicata</taxon>
        <taxon>Ascidiacea</taxon>
        <taxon>Phlebobranchia</taxon>
        <taxon>Cionidae</taxon>
        <taxon>Ciona</taxon>
    </lineage>
</organism>
<dbReference type="AlphaFoldDB" id="H2Y175"/>
<reference evidence="1" key="3">
    <citation type="submission" date="2025-08" db="UniProtKB">
        <authorList>
            <consortium name="Ensembl"/>
        </authorList>
    </citation>
    <scope>IDENTIFICATION</scope>
</reference>
<sequence>MQLNLSDTLRQLYWLFLFTCGRKRAEYVRLVNYKLPTM</sequence>
<dbReference type="Proteomes" id="UP000008144">
    <property type="component" value="Chromosome 1"/>
</dbReference>
<dbReference type="EMBL" id="EAAA01000350">
    <property type="status" value="NOT_ANNOTATED_CDS"/>
    <property type="molecule type" value="Genomic_DNA"/>
</dbReference>
<dbReference type="HOGENOM" id="CLU_3335282_0_0_1"/>
<reference evidence="1" key="2">
    <citation type="journal article" date="2008" name="Genome Biol.">
        <title>Improved genome assembly and evidence-based global gene model set for the chordate Ciona intestinalis: new insight into intron and operon populations.</title>
        <authorList>
            <person name="Satou Y."/>
            <person name="Mineta K."/>
            <person name="Ogasawara M."/>
            <person name="Sasakura Y."/>
            <person name="Shoguchi E."/>
            <person name="Ueno K."/>
            <person name="Yamada L."/>
            <person name="Matsumoto J."/>
            <person name="Wasserscheid J."/>
            <person name="Dewar K."/>
            <person name="Wiley G.B."/>
            <person name="Macmil S.L."/>
            <person name="Roe B.A."/>
            <person name="Zeller R.W."/>
            <person name="Hastings K.E."/>
            <person name="Lemaire P."/>
            <person name="Lindquist E."/>
            <person name="Endo T."/>
            <person name="Hotta K."/>
            <person name="Inaba K."/>
        </authorList>
    </citation>
    <scope>NUCLEOTIDE SEQUENCE [LARGE SCALE GENOMIC DNA]</scope>
    <source>
        <strain evidence="1">wild type</strain>
    </source>
</reference>
<dbReference type="InParanoid" id="H2Y175"/>
<dbReference type="Ensembl" id="ENSCINT00000031858.1">
    <property type="protein sequence ID" value="ENSCINP00000035659.1"/>
    <property type="gene ID" value="ENSCING00000018001.1"/>
</dbReference>
<reference evidence="2" key="1">
    <citation type="journal article" date="2002" name="Science">
        <title>The draft genome of Ciona intestinalis: insights into chordate and vertebrate origins.</title>
        <authorList>
            <person name="Dehal P."/>
            <person name="Satou Y."/>
            <person name="Campbell R.K."/>
            <person name="Chapman J."/>
            <person name="Degnan B."/>
            <person name="De Tomaso A."/>
            <person name="Davidson B."/>
            <person name="Di Gregorio A."/>
            <person name="Gelpke M."/>
            <person name="Goodstein D.M."/>
            <person name="Harafuji N."/>
            <person name="Hastings K.E."/>
            <person name="Ho I."/>
            <person name="Hotta K."/>
            <person name="Huang W."/>
            <person name="Kawashima T."/>
            <person name="Lemaire P."/>
            <person name="Martinez D."/>
            <person name="Meinertzhagen I.A."/>
            <person name="Necula S."/>
            <person name="Nonaka M."/>
            <person name="Putnam N."/>
            <person name="Rash S."/>
            <person name="Saiga H."/>
            <person name="Satake M."/>
            <person name="Terry A."/>
            <person name="Yamada L."/>
            <person name="Wang H.G."/>
            <person name="Awazu S."/>
            <person name="Azumi K."/>
            <person name="Boore J."/>
            <person name="Branno M."/>
            <person name="Chin-Bow S."/>
            <person name="DeSantis R."/>
            <person name="Doyle S."/>
            <person name="Francino P."/>
            <person name="Keys D.N."/>
            <person name="Haga S."/>
            <person name="Hayashi H."/>
            <person name="Hino K."/>
            <person name="Imai K.S."/>
            <person name="Inaba K."/>
            <person name="Kano S."/>
            <person name="Kobayashi K."/>
            <person name="Kobayashi M."/>
            <person name="Lee B.I."/>
            <person name="Makabe K.W."/>
            <person name="Manohar C."/>
            <person name="Matassi G."/>
            <person name="Medina M."/>
            <person name="Mochizuki Y."/>
            <person name="Mount S."/>
            <person name="Morishita T."/>
            <person name="Miura S."/>
            <person name="Nakayama A."/>
            <person name="Nishizaka S."/>
            <person name="Nomoto H."/>
            <person name="Ohta F."/>
            <person name="Oishi K."/>
            <person name="Rigoutsos I."/>
            <person name="Sano M."/>
            <person name="Sasaki A."/>
            <person name="Sasakura Y."/>
            <person name="Shoguchi E."/>
            <person name="Shin-i T."/>
            <person name="Spagnuolo A."/>
            <person name="Stainier D."/>
            <person name="Suzuki M.M."/>
            <person name="Tassy O."/>
            <person name="Takatori N."/>
            <person name="Tokuoka M."/>
            <person name="Yagi K."/>
            <person name="Yoshizaki F."/>
            <person name="Wada S."/>
            <person name="Zhang C."/>
            <person name="Hyatt P.D."/>
            <person name="Larimer F."/>
            <person name="Detter C."/>
            <person name="Doggett N."/>
            <person name="Glavina T."/>
            <person name="Hawkins T."/>
            <person name="Richardson P."/>
            <person name="Lucas S."/>
            <person name="Kohara Y."/>
            <person name="Levine M."/>
            <person name="Satoh N."/>
            <person name="Rokhsar D.S."/>
        </authorList>
    </citation>
    <scope>NUCLEOTIDE SEQUENCE [LARGE SCALE GENOMIC DNA]</scope>
</reference>
<proteinExistence type="predicted"/>
<evidence type="ECO:0000313" key="1">
    <source>
        <dbReference type="Ensembl" id="ENSCINP00000035659.1"/>
    </source>
</evidence>
<name>H2Y175_CIOIN</name>
<keyword evidence="2" id="KW-1185">Reference proteome</keyword>
<protein>
    <submittedName>
        <fullName evidence="1">Uncharacterized protein</fullName>
    </submittedName>
</protein>